<dbReference type="Proteomes" id="UP000023152">
    <property type="component" value="Unassembled WGS sequence"/>
</dbReference>
<dbReference type="AlphaFoldDB" id="X6NFL6"/>
<keyword evidence="1" id="KW-0812">Transmembrane</keyword>
<feature type="non-terminal residue" evidence="2">
    <location>
        <position position="1"/>
    </location>
</feature>
<evidence type="ECO:0000256" key="1">
    <source>
        <dbReference type="SAM" id="Phobius"/>
    </source>
</evidence>
<name>X6NFL6_RETFI</name>
<dbReference type="EMBL" id="ASPP01009154">
    <property type="protein sequence ID" value="ETO24539.1"/>
    <property type="molecule type" value="Genomic_DNA"/>
</dbReference>
<feature type="transmembrane region" description="Helical" evidence="1">
    <location>
        <begin position="56"/>
        <end position="74"/>
    </location>
</feature>
<evidence type="ECO:0000313" key="3">
    <source>
        <dbReference type="Proteomes" id="UP000023152"/>
    </source>
</evidence>
<evidence type="ECO:0000313" key="2">
    <source>
        <dbReference type="EMBL" id="ETO24539.1"/>
    </source>
</evidence>
<gene>
    <name evidence="2" type="ORF">RFI_12620</name>
</gene>
<comment type="caution">
    <text evidence="2">The sequence shown here is derived from an EMBL/GenBank/DDBJ whole genome shotgun (WGS) entry which is preliminary data.</text>
</comment>
<accession>X6NFL6</accession>
<sequence length="76" mass="9065">KLMNNQKLLFEDKNKSIIKEDAMREEIEEKELLESSGVGLRYQCVVCRSREKEDEMGLVAFITVSFLFLFFFFFKQ</sequence>
<keyword evidence="1" id="KW-0472">Membrane</keyword>
<keyword evidence="1" id="KW-1133">Transmembrane helix</keyword>
<proteinExistence type="predicted"/>
<keyword evidence="3" id="KW-1185">Reference proteome</keyword>
<protein>
    <submittedName>
        <fullName evidence="2">Uncharacterized protein</fullName>
    </submittedName>
</protein>
<organism evidence="2 3">
    <name type="scientific">Reticulomyxa filosa</name>
    <dbReference type="NCBI Taxonomy" id="46433"/>
    <lineage>
        <taxon>Eukaryota</taxon>
        <taxon>Sar</taxon>
        <taxon>Rhizaria</taxon>
        <taxon>Retaria</taxon>
        <taxon>Foraminifera</taxon>
        <taxon>Monothalamids</taxon>
        <taxon>Reticulomyxidae</taxon>
        <taxon>Reticulomyxa</taxon>
    </lineage>
</organism>
<reference evidence="2 3" key="1">
    <citation type="journal article" date="2013" name="Curr. Biol.">
        <title>The Genome of the Foraminiferan Reticulomyxa filosa.</title>
        <authorList>
            <person name="Glockner G."/>
            <person name="Hulsmann N."/>
            <person name="Schleicher M."/>
            <person name="Noegel A.A."/>
            <person name="Eichinger L."/>
            <person name="Gallinger C."/>
            <person name="Pawlowski J."/>
            <person name="Sierra R."/>
            <person name="Euteneuer U."/>
            <person name="Pillet L."/>
            <person name="Moustafa A."/>
            <person name="Platzer M."/>
            <person name="Groth M."/>
            <person name="Szafranski K."/>
            <person name="Schliwa M."/>
        </authorList>
    </citation>
    <scope>NUCLEOTIDE SEQUENCE [LARGE SCALE GENOMIC DNA]</scope>
</reference>